<dbReference type="InterPro" id="IPR011109">
    <property type="entry name" value="DNA_bind_recombinase_dom"/>
</dbReference>
<dbReference type="GO" id="GO:0015074">
    <property type="term" value="P:DNA integration"/>
    <property type="evidence" value="ECO:0007669"/>
    <property type="project" value="UniProtKB-KW"/>
</dbReference>
<accession>A0A068Z727</accession>
<evidence type="ECO:0000256" key="5">
    <source>
        <dbReference type="PROSITE-ProRule" id="PRU10137"/>
    </source>
</evidence>
<dbReference type="PROSITE" id="PS00397">
    <property type="entry name" value="RECOMBINASES_1"/>
    <property type="match status" value="1"/>
</dbReference>
<dbReference type="Pfam" id="PF00239">
    <property type="entry name" value="Resolvase"/>
    <property type="match status" value="1"/>
</dbReference>
<name>A0A068Z727_9GAMM</name>
<dbReference type="Gene3D" id="3.90.1750.20">
    <property type="entry name" value="Putative Large Serine Recombinase, Chain B, Domain 2"/>
    <property type="match status" value="1"/>
</dbReference>
<proteinExistence type="predicted"/>
<sequence length="277" mass="32341">MKKCYLYIRVSSEQQVSGDGLNRQESLLIKYFEDNAPVQDFDPDYELIIDEGRSVFKAEHLHESAGLGRFFKRVNDGDIAKGSVLIVESLDRFSRENPFKCVEYISQLDRAQIELHDVEKRLIISRKHSNSLTFATMIAERSYEESCLKSTRIRKGWDKRRKKAKDEGHYMIKNCPKWIDVVDGKYILNENHILVREVFDLYLSGIRSYTIAQQLNAAGKLIDNKKWDSTKICHLLRNKRCKGEYTSNRTERNFDDDTVILTTEIYKIYPKAAECYG</sequence>
<dbReference type="AlphaFoldDB" id="A0A068Z727"/>
<dbReference type="CDD" id="cd00338">
    <property type="entry name" value="Ser_Recombinase"/>
    <property type="match status" value="1"/>
</dbReference>
<dbReference type="STRING" id="138074.SYMBAF_180021"/>
<organism evidence="7 8">
    <name type="scientific">Serratia symbiotica</name>
    <dbReference type="NCBI Taxonomy" id="138074"/>
    <lineage>
        <taxon>Bacteria</taxon>
        <taxon>Pseudomonadati</taxon>
        <taxon>Pseudomonadota</taxon>
        <taxon>Gammaproteobacteria</taxon>
        <taxon>Enterobacterales</taxon>
        <taxon>Yersiniaceae</taxon>
        <taxon>Serratia</taxon>
    </lineage>
</organism>
<dbReference type="RefSeq" id="WP_040264656.1">
    <property type="nucleotide sequence ID" value="NZ_CP050855.1"/>
</dbReference>
<evidence type="ECO:0000313" key="8">
    <source>
        <dbReference type="Proteomes" id="UP000042738"/>
    </source>
</evidence>
<dbReference type="Gene3D" id="3.40.50.1390">
    <property type="entry name" value="Resolvase, N-terminal catalytic domain"/>
    <property type="match status" value="1"/>
</dbReference>
<dbReference type="InterPro" id="IPR038109">
    <property type="entry name" value="DNA_bind_recomb_sf"/>
</dbReference>
<dbReference type="InterPro" id="IPR006119">
    <property type="entry name" value="Resolv_N"/>
</dbReference>
<evidence type="ECO:0000256" key="3">
    <source>
        <dbReference type="ARBA" id="ARBA00023172"/>
    </source>
</evidence>
<keyword evidence="1" id="KW-0229">DNA integration</keyword>
<dbReference type="SUPFAM" id="SSF53041">
    <property type="entry name" value="Resolvase-like"/>
    <property type="match status" value="1"/>
</dbReference>
<evidence type="ECO:0000256" key="4">
    <source>
        <dbReference type="PIRSR" id="PIRSR606118-50"/>
    </source>
</evidence>
<feature type="active site" description="O-(5'-phospho-DNA)-serine intermediate" evidence="4 5">
    <location>
        <position position="11"/>
    </location>
</feature>
<dbReference type="PROSITE" id="PS51736">
    <property type="entry name" value="RECOMBINASES_3"/>
    <property type="match status" value="1"/>
</dbReference>
<keyword evidence="2" id="KW-0238">DNA-binding</keyword>
<dbReference type="SMART" id="SM00857">
    <property type="entry name" value="Resolvase"/>
    <property type="match status" value="1"/>
</dbReference>
<dbReference type="InterPro" id="IPR036162">
    <property type="entry name" value="Resolvase-like_N_sf"/>
</dbReference>
<dbReference type="Proteomes" id="UP000042738">
    <property type="component" value="Chromosome"/>
</dbReference>
<dbReference type="GO" id="GO:0000150">
    <property type="term" value="F:DNA strand exchange activity"/>
    <property type="evidence" value="ECO:0007669"/>
    <property type="project" value="InterPro"/>
</dbReference>
<dbReference type="GO" id="GO:0003677">
    <property type="term" value="F:DNA binding"/>
    <property type="evidence" value="ECO:0007669"/>
    <property type="project" value="UniProtKB-KW"/>
</dbReference>
<reference evidence="7 8" key="1">
    <citation type="journal article" date="2014" name="Genome Announc.">
        <title>Whole-Genome Sequence of Serratia symbiotica Strain CWBI-2.3T, a Free-Living Symbiont of the Black Bean Aphid Aphis fabae.</title>
        <authorList>
            <person name="Foray V."/>
            <person name="Grigorescu A.S."/>
            <person name="Sabri A."/>
            <person name="Haubruge E."/>
            <person name="Lognay G."/>
            <person name="Francis F."/>
            <person name="Fauconnier M.L."/>
            <person name="Hance T."/>
            <person name="Thonart P."/>
        </authorList>
    </citation>
    <scope>NUCLEOTIDE SEQUENCE [LARGE SCALE GENOMIC DNA]</scope>
    <source>
        <strain evidence="7">CWBI-2.3</strain>
    </source>
</reference>
<dbReference type="PANTHER" id="PTHR30461:SF2">
    <property type="entry name" value="SERINE RECOMBINASE PINE-RELATED"/>
    <property type="match status" value="1"/>
</dbReference>
<evidence type="ECO:0000259" key="6">
    <source>
        <dbReference type="PROSITE" id="PS51736"/>
    </source>
</evidence>
<dbReference type="PANTHER" id="PTHR30461">
    <property type="entry name" value="DNA-INVERTASE FROM LAMBDOID PROPHAGE"/>
    <property type="match status" value="1"/>
</dbReference>
<dbReference type="InterPro" id="IPR050639">
    <property type="entry name" value="SSR_resolvase"/>
</dbReference>
<evidence type="ECO:0000256" key="1">
    <source>
        <dbReference type="ARBA" id="ARBA00022908"/>
    </source>
</evidence>
<gene>
    <name evidence="7" type="ORF">SYMBAF_01950</name>
</gene>
<dbReference type="Pfam" id="PF07508">
    <property type="entry name" value="Recombinase"/>
    <property type="match status" value="1"/>
</dbReference>
<protein>
    <submittedName>
        <fullName evidence="7">Recombinase family protein</fullName>
    </submittedName>
</protein>
<feature type="domain" description="Resolvase/invertase-type recombinase catalytic" evidence="6">
    <location>
        <begin position="3"/>
        <end position="164"/>
    </location>
</feature>
<keyword evidence="3" id="KW-0233">DNA recombination</keyword>
<dbReference type="InterPro" id="IPR006118">
    <property type="entry name" value="Recombinase_CS"/>
</dbReference>
<dbReference type="GeneID" id="93735288"/>
<evidence type="ECO:0000313" key="7">
    <source>
        <dbReference type="EMBL" id="QLH61947.1"/>
    </source>
</evidence>
<dbReference type="EMBL" id="CP050855">
    <property type="protein sequence ID" value="QLH61947.1"/>
    <property type="molecule type" value="Genomic_DNA"/>
</dbReference>
<evidence type="ECO:0000256" key="2">
    <source>
        <dbReference type="ARBA" id="ARBA00023125"/>
    </source>
</evidence>